<dbReference type="Proteomes" id="UP000193926">
    <property type="component" value="Unassembled WGS sequence"/>
</dbReference>
<evidence type="ECO:0000313" key="2">
    <source>
        <dbReference type="EMBL" id="OSQ52673.1"/>
    </source>
</evidence>
<dbReference type="AlphaFoldDB" id="A0A1X4NPJ4"/>
<dbReference type="InterPro" id="IPR022201">
    <property type="entry name" value="DUF3726"/>
</dbReference>
<proteinExistence type="predicted"/>
<dbReference type="EMBL" id="JFKC01000002">
    <property type="protein sequence ID" value="OSQ52673.1"/>
    <property type="molecule type" value="Genomic_DNA"/>
</dbReference>
<gene>
    <name evidence="2" type="ORF">MGEO_04765</name>
</gene>
<organism evidence="2 3">
    <name type="scientific">Marivita geojedonensis</name>
    <dbReference type="NCBI Taxonomy" id="1123756"/>
    <lineage>
        <taxon>Bacteria</taxon>
        <taxon>Pseudomonadati</taxon>
        <taxon>Pseudomonadota</taxon>
        <taxon>Alphaproteobacteria</taxon>
        <taxon>Rhodobacterales</taxon>
        <taxon>Roseobacteraceae</taxon>
        <taxon>Marivita</taxon>
    </lineage>
</organism>
<name>A0A1X4NPJ4_9RHOB</name>
<dbReference type="Pfam" id="PF12525">
    <property type="entry name" value="DUF3726"/>
    <property type="match status" value="1"/>
</dbReference>
<dbReference type="RefSeq" id="WP_085635549.1">
    <property type="nucleotide sequence ID" value="NZ_JFKC01000002.1"/>
</dbReference>
<accession>A0A1X4NPJ4</accession>
<sequence length="211" mass="22189">MTVSLNEVEAMAKKATRGAGYPWGVAEDAGKVARQLGMWGYDGCGTLARALTRFDGVLLEDRLPIFDGSDVQPKIGILCPLLAGTALSDHAERLSVGAMGTGPIAEPTLLLPFAGFAAQFLRSPVRVAGAGFSVTTNGEHVSVEGEIPDQASALTIERVATSVPCRERAYRAAPLQADWDVLARFAHRTYAPATEESRQKGAGADSASDDS</sequence>
<keyword evidence="3" id="KW-1185">Reference proteome</keyword>
<comment type="caution">
    <text evidence="2">The sequence shown here is derived from an EMBL/GenBank/DDBJ whole genome shotgun (WGS) entry which is preliminary data.</text>
</comment>
<evidence type="ECO:0000313" key="3">
    <source>
        <dbReference type="Proteomes" id="UP000193926"/>
    </source>
</evidence>
<dbReference type="OrthoDB" id="8420038at2"/>
<protein>
    <recommendedName>
        <fullName evidence="4">DUF3726 domain-containing protein</fullName>
    </recommendedName>
</protein>
<feature type="region of interest" description="Disordered" evidence="1">
    <location>
        <begin position="192"/>
        <end position="211"/>
    </location>
</feature>
<dbReference type="STRING" id="1123756.MGEO_04765"/>
<evidence type="ECO:0008006" key="4">
    <source>
        <dbReference type="Google" id="ProtNLM"/>
    </source>
</evidence>
<evidence type="ECO:0000256" key="1">
    <source>
        <dbReference type="SAM" id="MobiDB-lite"/>
    </source>
</evidence>
<reference evidence="2 3" key="1">
    <citation type="submission" date="2014-03" db="EMBL/GenBank/DDBJ databases">
        <title>The draft genome sequence of Marivita geojedonensis KCTC 23882.</title>
        <authorList>
            <person name="Lai Q."/>
            <person name="Shao Z."/>
        </authorList>
    </citation>
    <scope>NUCLEOTIDE SEQUENCE [LARGE SCALE GENOMIC DNA]</scope>
    <source>
        <strain evidence="2 3">DPG-138</strain>
    </source>
</reference>